<protein>
    <submittedName>
        <fullName evidence="1">Uncharacterized protein</fullName>
    </submittedName>
</protein>
<evidence type="ECO:0000313" key="2">
    <source>
        <dbReference type="Proteomes" id="UP001381693"/>
    </source>
</evidence>
<keyword evidence="2" id="KW-1185">Reference proteome</keyword>
<proteinExistence type="predicted"/>
<accession>A0AAN8XNC3</accession>
<dbReference type="AlphaFoldDB" id="A0AAN8XNC3"/>
<dbReference type="Proteomes" id="UP001381693">
    <property type="component" value="Unassembled WGS sequence"/>
</dbReference>
<dbReference type="EMBL" id="JAXCGZ010005138">
    <property type="protein sequence ID" value="KAK7081364.1"/>
    <property type="molecule type" value="Genomic_DNA"/>
</dbReference>
<reference evidence="1 2" key="1">
    <citation type="submission" date="2023-11" db="EMBL/GenBank/DDBJ databases">
        <title>Halocaridina rubra genome assembly.</title>
        <authorList>
            <person name="Smith C."/>
        </authorList>
    </citation>
    <scope>NUCLEOTIDE SEQUENCE [LARGE SCALE GENOMIC DNA]</scope>
    <source>
        <strain evidence="1">EP-1</strain>
        <tissue evidence="1">Whole</tissue>
    </source>
</reference>
<name>A0AAN8XNC3_HALRR</name>
<gene>
    <name evidence="1" type="ORF">SK128_019466</name>
</gene>
<comment type="caution">
    <text evidence="1">The sequence shown here is derived from an EMBL/GenBank/DDBJ whole genome shotgun (WGS) entry which is preliminary data.</text>
</comment>
<sequence>MHSQLWGKCSKTKVSSYEKLLFAGQVTMLQHNFGYKGGSVLSLPGIASSKKHNKLKKDFRNEEINTKNCLKEKKRPQERRQLRIRQLLRSSSLATFMFPFNLSFQKMVFGIIKQKL</sequence>
<evidence type="ECO:0000313" key="1">
    <source>
        <dbReference type="EMBL" id="KAK7081364.1"/>
    </source>
</evidence>
<organism evidence="1 2">
    <name type="scientific">Halocaridina rubra</name>
    <name type="common">Hawaiian red shrimp</name>
    <dbReference type="NCBI Taxonomy" id="373956"/>
    <lineage>
        <taxon>Eukaryota</taxon>
        <taxon>Metazoa</taxon>
        <taxon>Ecdysozoa</taxon>
        <taxon>Arthropoda</taxon>
        <taxon>Crustacea</taxon>
        <taxon>Multicrustacea</taxon>
        <taxon>Malacostraca</taxon>
        <taxon>Eumalacostraca</taxon>
        <taxon>Eucarida</taxon>
        <taxon>Decapoda</taxon>
        <taxon>Pleocyemata</taxon>
        <taxon>Caridea</taxon>
        <taxon>Atyoidea</taxon>
        <taxon>Atyidae</taxon>
        <taxon>Halocaridina</taxon>
    </lineage>
</organism>